<dbReference type="Gene3D" id="2.80.10.50">
    <property type="match status" value="1"/>
</dbReference>
<feature type="domain" description="Ricin B lectin" evidence="2">
    <location>
        <begin position="290"/>
        <end position="381"/>
    </location>
</feature>
<dbReference type="Proteomes" id="UP000285258">
    <property type="component" value="Unassembled WGS sequence"/>
</dbReference>
<feature type="region of interest" description="Disordered" evidence="1">
    <location>
        <begin position="413"/>
        <end position="443"/>
    </location>
</feature>
<accession>A0A423UMM8</accession>
<dbReference type="Pfam" id="PF14200">
    <property type="entry name" value="RicinB_lectin_2"/>
    <property type="match status" value="1"/>
</dbReference>
<dbReference type="Proteomes" id="UP000462865">
    <property type="component" value="Unassembled WGS sequence"/>
</dbReference>
<sequence length="726" mass="77712">MRRVIAMGEQRGSGAAFGGGGPRDAATGTARPDADAGAAPSGAGAVHPGGAPGGRPQRRGISRRAFLGLGGTAALTLLLAPRLAWGGVGGGSWGNAGGTAYPGSHFGYDGGWGYSSNGKVWLAVSSNATIGRMTELFVEIAVTSYYANGGAWSPTWFTDYPDTHVDSFVRNEAGVWLSSTSGFYDTTYDSAWFQGPYATHRLRVRREVWDWWSWAGVRAWCDSPDSANGINTTAEASQLIPHHPLVDDRSWQGKIVTLRPEAAPHLRLDASGGGTVNGTNILAWSASDYTNQHWLVLTSAQGRTCLVPVHTGEAPLFADVSSNDWNDGDNVHLWSGTGGWNQSFWLHDLGTGYHMIVPECSGCALDLAGGGQGNGTNVAQWNCYGDWSNPNQHWALEEPLFRERDPGALVLSGIDSSGEDEGAGETGKVESTSETDDAGEARKACEAEPGAVLAPSDPDRACLPRNYPGTAGMFYRYAWYRGASPGERAETVREPSQEPAYEVAEGDEGAYLTCVVRAYARYGNVPYQGEVETASVHVRSRRVRVRFFADGDPEPCFVEEPDRGSAYVPPQAAWQAAEKPGCAGVDGWYRDASCTEAFVDGALVEGDLDLFARNRVELTYAQADRSCLLASPRAYFLDEACEHPLPDPSALLPSPASLHYGDRVSFARGASAWYEDMGRVREASCALGAYAAPDAADLPLRSARLTCNTTAYLLWRTPAYDGIALS</sequence>
<evidence type="ECO:0000313" key="5">
    <source>
        <dbReference type="Proteomes" id="UP000285258"/>
    </source>
</evidence>
<reference evidence="3 6" key="4">
    <citation type="journal article" date="2019" name="Nat. Med.">
        <title>A library of human gut bacterial isolates paired with longitudinal multiomics data enables mechanistic microbiome research.</title>
        <authorList>
            <person name="Poyet M."/>
            <person name="Groussin M."/>
            <person name="Gibbons S.M."/>
            <person name="Avila-Pacheco J."/>
            <person name="Jiang X."/>
            <person name="Kearney S.M."/>
            <person name="Perrotta A.R."/>
            <person name="Berdy B."/>
            <person name="Zhao S."/>
            <person name="Lieberman T.D."/>
            <person name="Swanson P.K."/>
            <person name="Smith M."/>
            <person name="Roesemann S."/>
            <person name="Alexander J.E."/>
            <person name="Rich S.A."/>
            <person name="Livny J."/>
            <person name="Vlamakis H."/>
            <person name="Clish C."/>
            <person name="Bullock K."/>
            <person name="Deik A."/>
            <person name="Scott J."/>
            <person name="Pierce K.A."/>
            <person name="Xavier R.J."/>
            <person name="Alm E.J."/>
        </authorList>
    </citation>
    <scope>NUCLEOTIDE SEQUENCE [LARGE SCALE GENOMIC DNA]</scope>
    <source>
        <strain evidence="3 6">BIOML-A1</strain>
    </source>
</reference>
<comment type="caution">
    <text evidence="4">The sequence shown here is derived from an EMBL/GenBank/DDBJ whole genome shotgun (WGS) entry which is preliminary data.</text>
</comment>
<dbReference type="InterPro" id="IPR000772">
    <property type="entry name" value="Ricin_B_lectin"/>
</dbReference>
<dbReference type="EMBL" id="WKZA01000007">
    <property type="protein sequence ID" value="MSA94017.1"/>
    <property type="molecule type" value="Genomic_DNA"/>
</dbReference>
<evidence type="ECO:0000313" key="6">
    <source>
        <dbReference type="Proteomes" id="UP000462865"/>
    </source>
</evidence>
<gene>
    <name evidence="4" type="ORF">DMP12_01935</name>
    <name evidence="3" type="ORF">GKG38_02870</name>
</gene>
<evidence type="ECO:0000256" key="1">
    <source>
        <dbReference type="SAM" id="MobiDB-lite"/>
    </source>
</evidence>
<organism evidence="4 5">
    <name type="scientific">Gordonibacter urolithinfaciens</name>
    <dbReference type="NCBI Taxonomy" id="1335613"/>
    <lineage>
        <taxon>Bacteria</taxon>
        <taxon>Bacillati</taxon>
        <taxon>Actinomycetota</taxon>
        <taxon>Coriobacteriia</taxon>
        <taxon>Eggerthellales</taxon>
        <taxon>Eggerthellaceae</taxon>
        <taxon>Gordonibacter</taxon>
    </lineage>
</organism>
<protein>
    <recommendedName>
        <fullName evidence="2">Ricin B lectin domain-containing protein</fullName>
    </recommendedName>
</protein>
<reference evidence="5" key="1">
    <citation type="submission" date="2018-05" db="EMBL/GenBank/DDBJ databases">
        <title>Genome Sequencing of selected type strains of the family Eggerthellaceae.</title>
        <authorList>
            <person name="Danylec N."/>
            <person name="Stoll D.A."/>
            <person name="Doetsch A."/>
            <person name="Huch M."/>
        </authorList>
    </citation>
    <scope>NUCLEOTIDE SEQUENCE [LARGE SCALE GENOMIC DNA]</scope>
    <source>
        <strain evidence="5">DSM 27213</strain>
    </source>
</reference>
<dbReference type="SUPFAM" id="SSF50370">
    <property type="entry name" value="Ricin B-like lectins"/>
    <property type="match status" value="1"/>
</dbReference>
<dbReference type="InterPro" id="IPR035992">
    <property type="entry name" value="Ricin_B-like_lectins"/>
</dbReference>
<feature type="compositionally biased region" description="Low complexity" evidence="1">
    <location>
        <begin position="23"/>
        <end position="49"/>
    </location>
</feature>
<feature type="region of interest" description="Disordered" evidence="1">
    <location>
        <begin position="1"/>
        <end position="59"/>
    </location>
</feature>
<reference evidence="4" key="2">
    <citation type="journal article" date="2019" name="Int. J. Syst. Evol. Microbiol.">
        <title>Gordonibacter faecihominis is a later heterotypic synonym of Gordonibacter urolithinfaciens.</title>
        <authorList>
            <person name="Danylec N."/>
            <person name="Stoll D.A."/>
            <person name="Huch M."/>
        </authorList>
    </citation>
    <scope>NUCLEOTIDE SEQUENCE</scope>
    <source>
        <strain evidence="4">DSM 27213</strain>
    </source>
</reference>
<evidence type="ECO:0000313" key="3">
    <source>
        <dbReference type="EMBL" id="MSA94017.1"/>
    </source>
</evidence>
<proteinExistence type="predicted"/>
<evidence type="ECO:0000259" key="2">
    <source>
        <dbReference type="Pfam" id="PF14200"/>
    </source>
</evidence>
<dbReference type="PROSITE" id="PS50231">
    <property type="entry name" value="RICIN_B_LECTIN"/>
    <property type="match status" value="1"/>
</dbReference>
<dbReference type="EMBL" id="QIBW01000002">
    <property type="protein sequence ID" value="ROT91441.1"/>
    <property type="molecule type" value="Genomic_DNA"/>
</dbReference>
<name>A0A423UMM8_9ACTN</name>
<dbReference type="AlphaFoldDB" id="A0A423UMM8"/>
<reference evidence="4" key="3">
    <citation type="journal article" date="2019" name="Microbiol. Resour. Announc.">
        <title>Draft Genome Sequences of Type Strains of Gordonibacter faecihominis, Paraeggerthella hongkongensis, Parvibacter caecicola,Slackia equolifaciens, Slackia faecicanis, and Slackia isoflavoniconvertens.</title>
        <authorList>
            <person name="Danylec N."/>
            <person name="Stoll D.A."/>
            <person name="Dotsch A."/>
            <person name="Huch M."/>
        </authorList>
    </citation>
    <scope>NUCLEOTIDE SEQUENCE</scope>
    <source>
        <strain evidence="4">DSM 27213</strain>
    </source>
</reference>
<dbReference type="CDD" id="cd00161">
    <property type="entry name" value="beta-trefoil_Ricin-like"/>
    <property type="match status" value="1"/>
</dbReference>
<evidence type="ECO:0000313" key="4">
    <source>
        <dbReference type="EMBL" id="ROT91441.1"/>
    </source>
</evidence>